<dbReference type="EMBL" id="BKCJ011136060">
    <property type="protein sequence ID" value="GFC92163.1"/>
    <property type="molecule type" value="Genomic_DNA"/>
</dbReference>
<dbReference type="Pfam" id="PF14223">
    <property type="entry name" value="Retrotran_gag_2"/>
    <property type="match status" value="1"/>
</dbReference>
<evidence type="ECO:0000313" key="1">
    <source>
        <dbReference type="EMBL" id="GFC92163.1"/>
    </source>
</evidence>
<protein>
    <submittedName>
        <fullName evidence="1">Ribonuclease H-like domain-containing protein</fullName>
    </submittedName>
</protein>
<sequence length="108" mass="12507">GNSAKSMTIDNDGNLKIHPPVTAEEHQQKFKEFKFFQEEGLDKGYDKMQKILTQMNTFKIKPKPEDVNIKFLRGLPPSWSGIALIPKTKGELEYISFDDLYNKLKFLE</sequence>
<feature type="non-terminal residue" evidence="1">
    <location>
        <position position="108"/>
    </location>
</feature>
<reference evidence="1" key="1">
    <citation type="journal article" date="2019" name="Sci. Rep.">
        <title>Draft genome of Tanacetum cinerariifolium, the natural source of mosquito coil.</title>
        <authorList>
            <person name="Yamashiro T."/>
            <person name="Shiraishi A."/>
            <person name="Satake H."/>
            <person name="Nakayama K."/>
        </authorList>
    </citation>
    <scope>NUCLEOTIDE SEQUENCE</scope>
</reference>
<feature type="non-terminal residue" evidence="1">
    <location>
        <position position="1"/>
    </location>
</feature>
<organism evidence="1">
    <name type="scientific">Tanacetum cinerariifolium</name>
    <name type="common">Dalmatian daisy</name>
    <name type="synonym">Chrysanthemum cinerariifolium</name>
    <dbReference type="NCBI Taxonomy" id="118510"/>
    <lineage>
        <taxon>Eukaryota</taxon>
        <taxon>Viridiplantae</taxon>
        <taxon>Streptophyta</taxon>
        <taxon>Embryophyta</taxon>
        <taxon>Tracheophyta</taxon>
        <taxon>Spermatophyta</taxon>
        <taxon>Magnoliopsida</taxon>
        <taxon>eudicotyledons</taxon>
        <taxon>Gunneridae</taxon>
        <taxon>Pentapetalae</taxon>
        <taxon>asterids</taxon>
        <taxon>campanulids</taxon>
        <taxon>Asterales</taxon>
        <taxon>Asteraceae</taxon>
        <taxon>Asteroideae</taxon>
        <taxon>Anthemideae</taxon>
        <taxon>Anthemidinae</taxon>
        <taxon>Tanacetum</taxon>
    </lineage>
</organism>
<name>A0A699S4B3_TANCI</name>
<accession>A0A699S4B3</accession>
<comment type="caution">
    <text evidence="1">The sequence shown here is derived from an EMBL/GenBank/DDBJ whole genome shotgun (WGS) entry which is preliminary data.</text>
</comment>
<dbReference type="AlphaFoldDB" id="A0A699S4B3"/>
<proteinExistence type="predicted"/>
<gene>
    <name evidence="1" type="ORF">Tci_864133</name>
</gene>